<reference evidence="2 3" key="1">
    <citation type="submission" date="2016-03" db="EMBL/GenBank/DDBJ databases">
        <authorList>
            <person name="Ploux O."/>
        </authorList>
    </citation>
    <scope>NUCLEOTIDE SEQUENCE [LARGE SCALE GENOMIC DNA]</scope>
</reference>
<organism evidence="2 3">
    <name type="scientific">Streptomyces phage Chymera</name>
    <dbReference type="NCBI Taxonomy" id="1821728"/>
    <lineage>
        <taxon>Viruses</taxon>
        <taxon>Duplodnaviria</taxon>
        <taxon>Heunggongvirae</taxon>
        <taxon>Uroviricota</taxon>
        <taxon>Caudoviricetes</taxon>
        <taxon>Chymeravirus</taxon>
        <taxon>Chymeravirus chymera</taxon>
    </lineage>
</organism>
<dbReference type="Proteomes" id="UP000223789">
    <property type="component" value="Segment"/>
</dbReference>
<dbReference type="EMBL" id="KU958700">
    <property type="protein sequence ID" value="AMS01577.1"/>
    <property type="molecule type" value="Genomic_DNA"/>
</dbReference>
<accession>A0A142K644</accession>
<name>A0A142K644_9CAUD</name>
<gene>
    <name evidence="2" type="ORF">SEA_CHYMERA_18</name>
</gene>
<keyword evidence="3" id="KW-1185">Reference proteome</keyword>
<evidence type="ECO:0000313" key="3">
    <source>
        <dbReference type="Proteomes" id="UP000223789"/>
    </source>
</evidence>
<evidence type="ECO:0000256" key="1">
    <source>
        <dbReference type="SAM" id="MobiDB-lite"/>
    </source>
</evidence>
<feature type="region of interest" description="Disordered" evidence="1">
    <location>
        <begin position="688"/>
        <end position="711"/>
    </location>
</feature>
<protein>
    <submittedName>
        <fullName evidence="2">Uncharacterized protein</fullName>
    </submittedName>
</protein>
<proteinExistence type="predicted"/>
<sequence length="922" mass="97421">MVALPPPRTTEVYYNGAWHPVSVRESTTVSITRGLSGTGTRAAPAAATMTLGNRSGAVSVHDPESALYGLGRNTPIRFSVEGGGPHLAYPASGFPVVSTPDHASLGVAGDLDVRIDVAPTSWATPAALISRARTTGSQISYLLCIAQNRIPQLLWSPNGTSASRRWMAATAPVPAYDGQRIVLRATLDINNGAGGVTARFWYARHRDSPLWLPIGDPVTVSGTTSIFDGTAPLDVGSSDLSFTPDGLSGLLPVRGRVHAVQVYDGTTLNVDMRPETQADVGAGSFTDGAGRVWTLSGGTTLSNRQVRLEGEVPAWTPERHPSGNDSVMTIAPAGIMRRLGTGRRPLNDALHRYIAASGPIECWPLTDGEEATAGAALLGSPPMRSSGGGSRLTWGRGDLRPWLPPVLQLQTAANSDMSATVASSAAAATGWAIDWIRSGTGDLEILRLKDRGVPASQLEWSVVADRAGNALRVIVEVVSTGSSTTLMNIPNAGIFDEEPHHIRFATFVSGGSTFWSVYVDGELVSGDVYAAATAALSAVRFTALLGAPSAGPVSVGYLTYWGASGPAAADYYRAFTGYPGETAADRVVRLAAEQGVPLSLDGEAADTEPLGVQLPARFLDTLETASDADLGYLLERRDARALLYRTRATLYTQSPAVTLDYSQGLISGELRPVPDDRLTRNDIAVTRQGGSTARRAVQETGPMSVQDPPDGVGQYEDAVTLSLDTDEQALQQAWWRVHLGTTEGLRYPRVVIDLANPRVAALAHDILAADVGDLLRLTHLPPEYGPDDVDLIIRGYTEEVGDKVWRITFVCDPGAPWTIGVLDDARLGRLDTARCTLGAGVNATATTLSLVTSTGPRWITTAEKPAEFPFDLRVGGEVVRVTAITGTTLTQSATVIRSINGVSKSHTAGADIRLAQPLVLGL</sequence>
<evidence type="ECO:0000313" key="2">
    <source>
        <dbReference type="EMBL" id="AMS01577.1"/>
    </source>
</evidence>